<feature type="signal peptide" evidence="4">
    <location>
        <begin position="1"/>
        <end position="15"/>
    </location>
</feature>
<evidence type="ECO:0000256" key="3">
    <source>
        <dbReference type="ARBA" id="ARBA00023274"/>
    </source>
</evidence>
<dbReference type="Pfam" id="PF00466">
    <property type="entry name" value="Ribosomal_L10"/>
    <property type="match status" value="1"/>
</dbReference>
<comment type="caution">
    <text evidence="5">The sequence shown here is derived from an EMBL/GenBank/DDBJ whole genome shotgun (WGS) entry which is preliminary data.</text>
</comment>
<evidence type="ECO:0000256" key="2">
    <source>
        <dbReference type="ARBA" id="ARBA00022980"/>
    </source>
</evidence>
<dbReference type="Proteomes" id="UP001295423">
    <property type="component" value="Unassembled WGS sequence"/>
</dbReference>
<keyword evidence="4" id="KW-0732">Signal</keyword>
<dbReference type="PANTHER" id="PTHR11560">
    <property type="entry name" value="39S RIBOSOMAL PROTEIN L10, MITOCHONDRIAL"/>
    <property type="match status" value="1"/>
</dbReference>
<feature type="chain" id="PRO_5041959190" description="50S ribosomal protein L10" evidence="4">
    <location>
        <begin position="16"/>
        <end position="214"/>
    </location>
</feature>
<accession>A0AAD2CDS7</accession>
<reference evidence="5" key="1">
    <citation type="submission" date="2023-08" db="EMBL/GenBank/DDBJ databases">
        <authorList>
            <person name="Audoor S."/>
            <person name="Bilcke G."/>
        </authorList>
    </citation>
    <scope>NUCLEOTIDE SEQUENCE</scope>
</reference>
<evidence type="ECO:0000256" key="4">
    <source>
        <dbReference type="SAM" id="SignalP"/>
    </source>
</evidence>
<dbReference type="InterPro" id="IPR043141">
    <property type="entry name" value="Ribosomal_uL10-like_sf"/>
</dbReference>
<organism evidence="5 6">
    <name type="scientific">Cylindrotheca closterium</name>
    <dbReference type="NCBI Taxonomy" id="2856"/>
    <lineage>
        <taxon>Eukaryota</taxon>
        <taxon>Sar</taxon>
        <taxon>Stramenopiles</taxon>
        <taxon>Ochrophyta</taxon>
        <taxon>Bacillariophyta</taxon>
        <taxon>Bacillariophyceae</taxon>
        <taxon>Bacillariophycidae</taxon>
        <taxon>Bacillariales</taxon>
        <taxon>Bacillariaceae</taxon>
        <taxon>Cylindrotheca</taxon>
    </lineage>
</organism>
<gene>
    <name evidence="5" type="ORF">CYCCA115_LOCUS1859</name>
</gene>
<evidence type="ECO:0000313" key="5">
    <source>
        <dbReference type="EMBL" id="CAJ1930195.1"/>
    </source>
</evidence>
<dbReference type="NCBIfam" id="NF000955">
    <property type="entry name" value="PRK00099.1-1"/>
    <property type="match status" value="1"/>
</dbReference>
<dbReference type="HAMAP" id="MF_00362">
    <property type="entry name" value="Ribosomal_uL10"/>
    <property type="match status" value="1"/>
</dbReference>
<dbReference type="Gene3D" id="3.30.70.1730">
    <property type="match status" value="1"/>
</dbReference>
<dbReference type="EMBL" id="CAKOGP040000113">
    <property type="protein sequence ID" value="CAJ1930195.1"/>
    <property type="molecule type" value="Genomic_DNA"/>
</dbReference>
<name>A0AAD2CDS7_9STRA</name>
<evidence type="ECO:0000313" key="6">
    <source>
        <dbReference type="Proteomes" id="UP001295423"/>
    </source>
</evidence>
<protein>
    <recommendedName>
        <fullName evidence="7">50S ribosomal protein L10</fullName>
    </recommendedName>
</protein>
<keyword evidence="6" id="KW-1185">Reference proteome</keyword>
<dbReference type="InterPro" id="IPR001790">
    <property type="entry name" value="Ribosomal_uL10"/>
</dbReference>
<keyword evidence="3" id="KW-0687">Ribonucleoprotein</keyword>
<dbReference type="CDD" id="cd05797">
    <property type="entry name" value="Ribosomal_L10"/>
    <property type="match status" value="1"/>
</dbReference>
<dbReference type="GO" id="GO:1990904">
    <property type="term" value="C:ribonucleoprotein complex"/>
    <property type="evidence" value="ECO:0007669"/>
    <property type="project" value="UniProtKB-KW"/>
</dbReference>
<dbReference type="InterPro" id="IPR022973">
    <property type="entry name" value="Ribosomal_uL10_bac"/>
</dbReference>
<dbReference type="GO" id="GO:0005840">
    <property type="term" value="C:ribosome"/>
    <property type="evidence" value="ECO:0007669"/>
    <property type="project" value="UniProtKB-KW"/>
</dbReference>
<sequence>MRSFLLLLSLGTASAFVGQQQAVPRAHETALFGGASGFATSLDGKKDKVARVEELLESSDMIFAVPAKSITVAEAQQLRRSLPEGSVVSVVKNTIMTRAVAGTEYEAATSMLTGPNMWFFIEEDIGGTIKAWKSFVKESGKIESHGIFGGVVEGVYYDDKGVQAIGNLPSKDELYAKIAGSIKAVPTKVARVIKAPNSKLARAIKLATVDERSD</sequence>
<evidence type="ECO:0000256" key="1">
    <source>
        <dbReference type="ARBA" id="ARBA00008889"/>
    </source>
</evidence>
<dbReference type="Gene3D" id="6.10.250.290">
    <property type="match status" value="1"/>
</dbReference>
<comment type="similarity">
    <text evidence="1">Belongs to the universal ribosomal protein uL10 family.</text>
</comment>
<dbReference type="InterPro" id="IPR047865">
    <property type="entry name" value="Ribosomal_uL10_bac_type"/>
</dbReference>
<evidence type="ECO:0008006" key="7">
    <source>
        <dbReference type="Google" id="ProtNLM"/>
    </source>
</evidence>
<dbReference type="AlphaFoldDB" id="A0AAD2CDS7"/>
<keyword evidence="2" id="KW-0689">Ribosomal protein</keyword>
<dbReference type="SUPFAM" id="SSF160369">
    <property type="entry name" value="Ribosomal protein L10-like"/>
    <property type="match status" value="1"/>
</dbReference>
<proteinExistence type="inferred from homology"/>